<dbReference type="Proteomes" id="UP000236333">
    <property type="component" value="Unassembled WGS sequence"/>
</dbReference>
<evidence type="ECO:0000313" key="2">
    <source>
        <dbReference type="Proteomes" id="UP000236333"/>
    </source>
</evidence>
<reference evidence="1 2" key="1">
    <citation type="journal article" date="2017" name="Mol. Biol. Evol.">
        <title>The 4-celled Tetrabaena socialis nuclear genome reveals the essential components for genetic control of cell number at the origin of multicellularity in the volvocine lineage.</title>
        <authorList>
            <person name="Featherston J."/>
            <person name="Arakaki Y."/>
            <person name="Hanschen E.R."/>
            <person name="Ferris P.J."/>
            <person name="Michod R.E."/>
            <person name="Olson B.J.S.C."/>
            <person name="Nozaki H."/>
            <person name="Durand P.M."/>
        </authorList>
    </citation>
    <scope>NUCLEOTIDE SEQUENCE [LARGE SCALE GENOMIC DNA]</scope>
    <source>
        <strain evidence="1 2">NIES-571</strain>
    </source>
</reference>
<name>A0A2J8A2Q8_9CHLO</name>
<comment type="caution">
    <text evidence="1">The sequence shown here is derived from an EMBL/GenBank/DDBJ whole genome shotgun (WGS) entry which is preliminary data.</text>
</comment>
<sequence>MRQVFPTPAAPTNTTFTKWSSIVPSVGVHTAEEKEVVSFNAIALRTAARSAMRSAALDLGPPPARS</sequence>
<keyword evidence="2" id="KW-1185">Reference proteome</keyword>
<evidence type="ECO:0000313" key="1">
    <source>
        <dbReference type="EMBL" id="PNH06809.1"/>
    </source>
</evidence>
<accession>A0A2J8A2Q8</accession>
<dbReference type="EMBL" id="PGGS01000214">
    <property type="protein sequence ID" value="PNH06809.1"/>
    <property type="molecule type" value="Genomic_DNA"/>
</dbReference>
<proteinExistence type="predicted"/>
<dbReference type="AlphaFoldDB" id="A0A2J8A2Q8"/>
<protein>
    <submittedName>
        <fullName evidence="1">Uncharacterized protein</fullName>
    </submittedName>
</protein>
<organism evidence="1 2">
    <name type="scientific">Tetrabaena socialis</name>
    <dbReference type="NCBI Taxonomy" id="47790"/>
    <lineage>
        <taxon>Eukaryota</taxon>
        <taxon>Viridiplantae</taxon>
        <taxon>Chlorophyta</taxon>
        <taxon>core chlorophytes</taxon>
        <taxon>Chlorophyceae</taxon>
        <taxon>CS clade</taxon>
        <taxon>Chlamydomonadales</taxon>
        <taxon>Tetrabaenaceae</taxon>
        <taxon>Tetrabaena</taxon>
    </lineage>
</organism>
<gene>
    <name evidence="1" type="ORF">TSOC_006792</name>
</gene>